<proteinExistence type="predicted"/>
<dbReference type="InterPro" id="IPR003838">
    <property type="entry name" value="ABC3_permease_C"/>
</dbReference>
<feature type="transmembrane region" description="Helical" evidence="6">
    <location>
        <begin position="431"/>
        <end position="451"/>
    </location>
</feature>
<evidence type="ECO:0000259" key="7">
    <source>
        <dbReference type="Pfam" id="PF02687"/>
    </source>
</evidence>
<dbReference type="Pfam" id="PF12704">
    <property type="entry name" value="MacB_PCD"/>
    <property type="match status" value="1"/>
</dbReference>
<protein>
    <submittedName>
        <fullName evidence="9">ABC transporter permease</fullName>
    </submittedName>
</protein>
<feature type="transmembrane region" description="Helical" evidence="6">
    <location>
        <begin position="711"/>
        <end position="739"/>
    </location>
</feature>
<dbReference type="Pfam" id="PF02687">
    <property type="entry name" value="FtsX"/>
    <property type="match status" value="2"/>
</dbReference>
<evidence type="ECO:0000256" key="3">
    <source>
        <dbReference type="ARBA" id="ARBA00022692"/>
    </source>
</evidence>
<feature type="transmembrane region" description="Helical" evidence="6">
    <location>
        <begin position="31"/>
        <end position="53"/>
    </location>
</feature>
<dbReference type="EMBL" id="BAABEY010000020">
    <property type="protein sequence ID" value="GAA4438582.1"/>
    <property type="molecule type" value="Genomic_DNA"/>
</dbReference>
<name>A0ABP8LZW6_9BACT</name>
<gene>
    <name evidence="9" type="ORF">GCM10023091_19330</name>
</gene>
<dbReference type="PANTHER" id="PTHR30572:SF18">
    <property type="entry name" value="ABC-TYPE MACROLIDE FAMILY EXPORT SYSTEM PERMEASE COMPONENT 2"/>
    <property type="match status" value="1"/>
</dbReference>
<keyword evidence="5 6" id="KW-0472">Membrane</keyword>
<feature type="transmembrane region" description="Helical" evidence="6">
    <location>
        <begin position="381"/>
        <end position="405"/>
    </location>
</feature>
<feature type="domain" description="ABC3 transporter permease C-terminal" evidence="7">
    <location>
        <begin position="678"/>
        <end position="791"/>
    </location>
</feature>
<feature type="transmembrane region" description="Helical" evidence="6">
    <location>
        <begin position="759"/>
        <end position="779"/>
    </location>
</feature>
<dbReference type="Proteomes" id="UP001501508">
    <property type="component" value="Unassembled WGS sequence"/>
</dbReference>
<evidence type="ECO:0000313" key="10">
    <source>
        <dbReference type="Proteomes" id="UP001501508"/>
    </source>
</evidence>
<organism evidence="9 10">
    <name type="scientific">Ravibacter arvi</name>
    <dbReference type="NCBI Taxonomy" id="2051041"/>
    <lineage>
        <taxon>Bacteria</taxon>
        <taxon>Pseudomonadati</taxon>
        <taxon>Bacteroidota</taxon>
        <taxon>Cytophagia</taxon>
        <taxon>Cytophagales</taxon>
        <taxon>Spirosomataceae</taxon>
        <taxon>Ravibacter</taxon>
    </lineage>
</organism>
<evidence type="ECO:0000256" key="6">
    <source>
        <dbReference type="SAM" id="Phobius"/>
    </source>
</evidence>
<feature type="transmembrane region" description="Helical" evidence="6">
    <location>
        <begin position="675"/>
        <end position="699"/>
    </location>
</feature>
<evidence type="ECO:0000256" key="4">
    <source>
        <dbReference type="ARBA" id="ARBA00022989"/>
    </source>
</evidence>
<evidence type="ECO:0000256" key="1">
    <source>
        <dbReference type="ARBA" id="ARBA00004651"/>
    </source>
</evidence>
<evidence type="ECO:0000256" key="2">
    <source>
        <dbReference type="ARBA" id="ARBA00022475"/>
    </source>
</evidence>
<feature type="domain" description="MacB-like periplasmic core" evidence="8">
    <location>
        <begin position="30"/>
        <end position="247"/>
    </location>
</feature>
<dbReference type="InterPro" id="IPR050250">
    <property type="entry name" value="Macrolide_Exporter_MacB"/>
</dbReference>
<accession>A0ABP8LZW6</accession>
<keyword evidence="10" id="KW-1185">Reference proteome</keyword>
<keyword evidence="3 6" id="KW-0812">Transmembrane</keyword>
<feature type="domain" description="ABC3 transporter permease C-terminal" evidence="7">
    <location>
        <begin position="294"/>
        <end position="406"/>
    </location>
</feature>
<dbReference type="InterPro" id="IPR025857">
    <property type="entry name" value="MacB_PCD"/>
</dbReference>
<sequence>MYAHFNIYRPMIRNYFKTAWRNLASNRFYSLINIIGLGVAMAACFVLLLYVYFEVSYDHQNEKLGRIYKVYTNFRNNDEWSTGKYSPFQVAGVLKKDFPAVEEAAVGVGPWKTLFSVGDKQVRLETMAASASLSGIFTFRFLPGSPQYIPADASSVVITRSAAERLFGDENVIGRTLKHNNKYLLKVAAVMEDLPANSSLRFEAFIPLEVLIAQEPSVKGQGWYNYSYTNYLLVRENTDIAALNKEVGGILLKYDDNKNNKLFIYPFADSHLYDEFKNGLPEGGRIRMVRLMLIMAGAILLIGCINFMNMSTARSMKRAREVGVRKTVGAPRNLLIAQFLGESMLMAAISFIFALLLTIVLLKAFNSLLQLELSIPYDHPWVWLIATGVIVFTGFIAGSYPAFFLSSFRPVKVLKGSITGAGRASVRPRQVLVIVQFSFAICLILSSIVIYRQVQYVKNRPLGYENKGLIEFSPEGNLYQNFEAFRREAINANAIVDGTLSASGINESFGSTWGVTWPGQLPGEEKLMISQMATNYHFVSTMGLTLTQGRDFSEAYPSDSAALILNEAAVKMMRLEQPLGQTIKWQGTNRYVVGVVKDFSYNSPFDLSKPIVIGFRKDWAENITLKLNPGLPVSESLAKLDQILGKMNPGYPFDYRFTDEIFAGKFHAEQMLGNLALAFTVLSVLISCLGLFGLATFSAEQREKEIGIRKVLGASIGSIWLGLSKEFVGLVGIAFFIGATGSAYFMKQWLMKYEYHTNVSPLILIATLVLAALICLLTVSFQAMRAAIANPVKSLRAE</sequence>
<feature type="transmembrane region" description="Helical" evidence="6">
    <location>
        <begin position="291"/>
        <end position="313"/>
    </location>
</feature>
<evidence type="ECO:0000256" key="5">
    <source>
        <dbReference type="ARBA" id="ARBA00023136"/>
    </source>
</evidence>
<evidence type="ECO:0000313" key="9">
    <source>
        <dbReference type="EMBL" id="GAA4438582.1"/>
    </source>
</evidence>
<evidence type="ECO:0000259" key="8">
    <source>
        <dbReference type="Pfam" id="PF12704"/>
    </source>
</evidence>
<comment type="caution">
    <text evidence="9">The sequence shown here is derived from an EMBL/GenBank/DDBJ whole genome shotgun (WGS) entry which is preliminary data.</text>
</comment>
<comment type="subcellular location">
    <subcellularLocation>
        <location evidence="1">Cell membrane</location>
        <topology evidence="1">Multi-pass membrane protein</topology>
    </subcellularLocation>
</comment>
<dbReference type="PANTHER" id="PTHR30572">
    <property type="entry name" value="MEMBRANE COMPONENT OF TRANSPORTER-RELATED"/>
    <property type="match status" value="1"/>
</dbReference>
<reference evidence="10" key="1">
    <citation type="journal article" date="2019" name="Int. J. Syst. Evol. Microbiol.">
        <title>The Global Catalogue of Microorganisms (GCM) 10K type strain sequencing project: providing services to taxonomists for standard genome sequencing and annotation.</title>
        <authorList>
            <consortium name="The Broad Institute Genomics Platform"/>
            <consortium name="The Broad Institute Genome Sequencing Center for Infectious Disease"/>
            <person name="Wu L."/>
            <person name="Ma J."/>
        </authorList>
    </citation>
    <scope>NUCLEOTIDE SEQUENCE [LARGE SCALE GENOMIC DNA]</scope>
    <source>
        <strain evidence="10">JCM 31920</strain>
    </source>
</reference>
<keyword evidence="4 6" id="KW-1133">Transmembrane helix</keyword>
<keyword evidence="2" id="KW-1003">Cell membrane</keyword>
<feature type="transmembrane region" description="Helical" evidence="6">
    <location>
        <begin position="334"/>
        <end position="361"/>
    </location>
</feature>